<evidence type="ECO:0000259" key="1">
    <source>
        <dbReference type="PROSITE" id="PS50943"/>
    </source>
</evidence>
<keyword evidence="3" id="KW-1185">Reference proteome</keyword>
<protein>
    <recommendedName>
        <fullName evidence="1">HTH cro/C1-type domain-containing protein</fullName>
    </recommendedName>
</protein>
<accession>A0A179EUZ2</accession>
<dbReference type="PROSITE" id="PS50943">
    <property type="entry name" value="HTH_CROC1"/>
    <property type="match status" value="1"/>
</dbReference>
<dbReference type="Pfam" id="PF01381">
    <property type="entry name" value="HTH_3"/>
    <property type="match status" value="1"/>
</dbReference>
<feature type="domain" description="HTH cro/C1-type" evidence="1">
    <location>
        <begin position="4"/>
        <end position="46"/>
    </location>
</feature>
<dbReference type="EMBL" id="LWMN01000003">
    <property type="protein sequence ID" value="OAQ56689.1"/>
    <property type="molecule type" value="Genomic_DNA"/>
</dbReference>
<reference evidence="2 3" key="1">
    <citation type="submission" date="2016-04" db="EMBL/GenBank/DDBJ databases">
        <title>Draft genome of an Enterococcus thailandicus strain isolated from bovine feces.</title>
        <authorList>
            <person name="Beukers A.G."/>
            <person name="Zaheer R."/>
            <person name="Goji N."/>
            <person name="Cook S.R."/>
            <person name="Amoako K."/>
            <person name="Chaves A.V."/>
            <person name="Ward M.P."/>
            <person name="Mcallister T.A."/>
        </authorList>
    </citation>
    <scope>NUCLEOTIDE SEQUENCE [LARGE SCALE GENOMIC DNA]</scope>
    <source>
        <strain evidence="2 3">F0711D 46</strain>
    </source>
</reference>
<dbReference type="CDD" id="cd00093">
    <property type="entry name" value="HTH_XRE"/>
    <property type="match status" value="1"/>
</dbReference>
<dbReference type="AlphaFoldDB" id="A0A179EUZ2"/>
<organism evidence="2 3">
    <name type="scientific">Enterococcus thailandicus</name>
    <dbReference type="NCBI Taxonomy" id="417368"/>
    <lineage>
        <taxon>Bacteria</taxon>
        <taxon>Bacillati</taxon>
        <taxon>Bacillota</taxon>
        <taxon>Bacilli</taxon>
        <taxon>Lactobacillales</taxon>
        <taxon>Enterococcaceae</taxon>
        <taxon>Enterococcus</taxon>
    </lineage>
</organism>
<dbReference type="GO" id="GO:0003677">
    <property type="term" value="F:DNA binding"/>
    <property type="evidence" value="ECO:0007669"/>
    <property type="project" value="InterPro"/>
</dbReference>
<evidence type="ECO:0000313" key="2">
    <source>
        <dbReference type="EMBL" id="OAQ56689.1"/>
    </source>
</evidence>
<dbReference type="RefSeq" id="WP_067481596.1">
    <property type="nucleotide sequence ID" value="NZ_LWMN01000003.1"/>
</dbReference>
<gene>
    <name evidence="2" type="ORF">A6E74_11930</name>
</gene>
<sequence>MNPKDFRKFCGLSQSELAERYGISVQAVRNKESGKTNYSPEEMVILKYLVKEKGIENITIDQIFFSKK</sequence>
<dbReference type="InterPro" id="IPR010982">
    <property type="entry name" value="Lambda_DNA-bd_dom_sf"/>
</dbReference>
<name>A0A179EUZ2_ENTTH</name>
<dbReference type="Proteomes" id="UP000078516">
    <property type="component" value="Unassembled WGS sequence"/>
</dbReference>
<proteinExistence type="predicted"/>
<evidence type="ECO:0000313" key="3">
    <source>
        <dbReference type="Proteomes" id="UP000078516"/>
    </source>
</evidence>
<dbReference type="SUPFAM" id="SSF47413">
    <property type="entry name" value="lambda repressor-like DNA-binding domains"/>
    <property type="match status" value="1"/>
</dbReference>
<dbReference type="InterPro" id="IPR001387">
    <property type="entry name" value="Cro/C1-type_HTH"/>
</dbReference>
<dbReference type="Gene3D" id="1.10.260.40">
    <property type="entry name" value="lambda repressor-like DNA-binding domains"/>
    <property type="match status" value="1"/>
</dbReference>
<comment type="caution">
    <text evidence="2">The sequence shown here is derived from an EMBL/GenBank/DDBJ whole genome shotgun (WGS) entry which is preliminary data.</text>
</comment>